<keyword evidence="3" id="KW-1185">Reference proteome</keyword>
<organism evidence="2">
    <name type="scientific">Gymnodinialimonas phycosphaerae</name>
    <dbReference type="NCBI Taxonomy" id="2841589"/>
    <lineage>
        <taxon>Bacteria</taxon>
        <taxon>Pseudomonadati</taxon>
        <taxon>Pseudomonadota</taxon>
        <taxon>Alphaproteobacteria</taxon>
        <taxon>Rhodobacterales</taxon>
        <taxon>Paracoccaceae</taxon>
        <taxon>Gymnodinialimonas</taxon>
    </lineage>
</organism>
<gene>
    <name evidence="1" type="ORF">KUL25_02070</name>
    <name evidence="2" type="ORF">KUL25_02075</name>
</gene>
<sequence>MAVFSTNVFSTSAAVKPQGRTWFARLDTLFTEIAKARTCAQEIEHLSALSDAQLEARGLTRQTLVRHAARAYL</sequence>
<name>A0A975TX38_9RHOB</name>
<reference evidence="2 3" key="1">
    <citation type="submission" date="2021-07" db="EMBL/GenBank/DDBJ databases">
        <title>Karlodiniumbacter phycospheric gen. nov., sp. nov., a phycosphere bacterium isolated from karlodinium veneficum.</title>
        <authorList>
            <person name="Peng Y."/>
            <person name="Jiang L."/>
            <person name="Lee J."/>
        </authorList>
    </citation>
    <scope>NUCLEOTIDE SEQUENCE</scope>
    <source>
        <strain evidence="2 3">N5</strain>
    </source>
</reference>
<evidence type="ECO:0008006" key="4">
    <source>
        <dbReference type="Google" id="ProtNLM"/>
    </source>
</evidence>
<dbReference type="RefSeq" id="WP_257891409.1">
    <property type="nucleotide sequence ID" value="NZ_JAIMBW010000001.1"/>
</dbReference>
<protein>
    <recommendedName>
        <fullName evidence="4">DUF1127 domain-containing protein</fullName>
    </recommendedName>
</protein>
<evidence type="ECO:0000313" key="1">
    <source>
        <dbReference type="EMBL" id="MBY4891548.1"/>
    </source>
</evidence>
<dbReference type="EMBL" id="CP078073">
    <property type="protein sequence ID" value="QXL88336.1"/>
    <property type="molecule type" value="Genomic_DNA"/>
</dbReference>
<evidence type="ECO:0000313" key="3">
    <source>
        <dbReference type="Proteomes" id="UP000693972"/>
    </source>
</evidence>
<evidence type="ECO:0000313" key="2">
    <source>
        <dbReference type="EMBL" id="QXL88336.1"/>
    </source>
</evidence>
<proteinExistence type="predicted"/>
<dbReference type="Proteomes" id="UP000693972">
    <property type="component" value="Unassembled WGS sequence"/>
</dbReference>
<accession>A0A975TX38</accession>
<dbReference type="EMBL" id="JAIMBW010000001">
    <property type="protein sequence ID" value="MBY4891548.1"/>
    <property type="molecule type" value="Genomic_DNA"/>
</dbReference>
<dbReference type="AlphaFoldDB" id="A0A975TX38"/>